<keyword evidence="2" id="KW-0378">Hydrolase</keyword>
<name>A0AAV3PUY5_LITER</name>
<dbReference type="AlphaFoldDB" id="A0AAV3PUY5"/>
<evidence type="ECO:0000259" key="1">
    <source>
        <dbReference type="Pfam" id="PF12726"/>
    </source>
</evidence>
<sequence>MSKVVTRRELLDKWREIEEEDDDETSFSDPIKRRRLNQLKEKWFSDAFNLLIYLPDENHIWCGDWDLMGPLLETFYNYFQENERNDSPLKLLWTRISKELRCCTKCIYQHHQGQEMYEKEYDPDLIGPLLDVLHTLDEERISQHLKEMNAKIATGQYDPMQDNCEVVCLMFEVLTYPVLLDDQLLASEFQAFIEAIDNSHELTLAGHQPYPGIYALLFLKSRRARSIGLRLAGHMGKLRESSDLDPLQPLLKKCIGFLEADIVPSTTDASRPRLQLDHITVWLGIKALLGFLEPPAFEEGILDRYPIFLSIVLNHISDDSLEFSHAVNCLRFLFEMLGCKLWLRATLSPSVMRNTLLGQCFHTRSEKIHKEIFDLFSPFLQSLEALQDGEHEKQRRHFLYFLLHQVTVSSNFSSLMRKKACQIALFIIYRGYMMNPPSPPFECAHMWGPSLVNSLKDSSLHSSLRQPAFDLIQTVVVSDASALVTSLLNFQLLQGSGSTMIADFDNEEDDEEVLLDHNIDRDDGSCWNCFRLQSRIASRVFKGWMCVPMLWSDVLVDIDPVLLPLSFAKAVFWSLSRLSMVEVDNSTEVHLSVRSCSQIWAPELSHLYGWKIPSGYHDGGDGAESKNSIIISKMCLPLLRTFKRLLTHYSVRMERGEIKRQWTWEPVISGSLILLLVDSNDTARQVCRQILEHVSATRDLTSGLQFLCGSPFSLSAIILGLRHALKLAQLDCILSNFQHLHHLFFVLCKLLKDGNSSSKSILGHSQNAVDLSKFSSQGGFLRQPSSDSSVNNVNEYSSVVSSDLWEKFCYILSELSWISIRKFLAEGKSFKDHKPSQV</sequence>
<proteinExistence type="predicted"/>
<keyword evidence="2" id="KW-0347">Helicase</keyword>
<keyword evidence="2" id="KW-0547">Nucleotide-binding</keyword>
<accession>A0AAV3PUY5</accession>
<comment type="caution">
    <text evidence="2">The sequence shown here is derived from an EMBL/GenBank/DDBJ whole genome shotgun (WGS) entry which is preliminary data.</text>
</comment>
<keyword evidence="3" id="KW-1185">Reference proteome</keyword>
<reference evidence="2 3" key="1">
    <citation type="submission" date="2024-01" db="EMBL/GenBank/DDBJ databases">
        <title>The complete chloroplast genome sequence of Lithospermum erythrorhizon: insights into the phylogenetic relationship among Boraginaceae species and the maternal lineages of purple gromwells.</title>
        <authorList>
            <person name="Okada T."/>
            <person name="Watanabe K."/>
        </authorList>
    </citation>
    <scope>NUCLEOTIDE SEQUENCE [LARGE SCALE GENOMIC DNA]</scope>
</reference>
<dbReference type="Pfam" id="PF12726">
    <property type="entry name" value="SEN1_N"/>
    <property type="match status" value="1"/>
</dbReference>
<dbReference type="GO" id="GO:0004386">
    <property type="term" value="F:helicase activity"/>
    <property type="evidence" value="ECO:0007669"/>
    <property type="project" value="UniProtKB-KW"/>
</dbReference>
<feature type="domain" description="Helicase Sen1 N-terminal" evidence="1">
    <location>
        <begin position="93"/>
        <end position="424"/>
    </location>
</feature>
<evidence type="ECO:0000313" key="3">
    <source>
        <dbReference type="Proteomes" id="UP001454036"/>
    </source>
</evidence>
<dbReference type="EMBL" id="BAABME010002534">
    <property type="protein sequence ID" value="GAA0155070.1"/>
    <property type="molecule type" value="Genomic_DNA"/>
</dbReference>
<protein>
    <submittedName>
        <fullName evidence="2">RNA helicase</fullName>
    </submittedName>
</protein>
<evidence type="ECO:0000313" key="2">
    <source>
        <dbReference type="EMBL" id="GAA0155070.1"/>
    </source>
</evidence>
<keyword evidence="2" id="KW-0067">ATP-binding</keyword>
<dbReference type="InterPro" id="IPR024481">
    <property type="entry name" value="Helicase_Sen1_N"/>
</dbReference>
<organism evidence="2 3">
    <name type="scientific">Lithospermum erythrorhizon</name>
    <name type="common">Purple gromwell</name>
    <name type="synonym">Lithospermum officinale var. erythrorhizon</name>
    <dbReference type="NCBI Taxonomy" id="34254"/>
    <lineage>
        <taxon>Eukaryota</taxon>
        <taxon>Viridiplantae</taxon>
        <taxon>Streptophyta</taxon>
        <taxon>Embryophyta</taxon>
        <taxon>Tracheophyta</taxon>
        <taxon>Spermatophyta</taxon>
        <taxon>Magnoliopsida</taxon>
        <taxon>eudicotyledons</taxon>
        <taxon>Gunneridae</taxon>
        <taxon>Pentapetalae</taxon>
        <taxon>asterids</taxon>
        <taxon>lamiids</taxon>
        <taxon>Boraginales</taxon>
        <taxon>Boraginaceae</taxon>
        <taxon>Boraginoideae</taxon>
        <taxon>Lithospermeae</taxon>
        <taxon>Lithospermum</taxon>
    </lineage>
</organism>
<gene>
    <name evidence="2" type="ORF">LIER_12890</name>
</gene>
<dbReference type="Proteomes" id="UP001454036">
    <property type="component" value="Unassembled WGS sequence"/>
</dbReference>